<name>A0AAV7MYI0_PLEWA</name>
<keyword evidence="3" id="KW-1185">Reference proteome</keyword>
<dbReference type="AlphaFoldDB" id="A0AAV7MYI0"/>
<protein>
    <submittedName>
        <fullName evidence="2">Uncharacterized protein</fullName>
    </submittedName>
</protein>
<sequence>MRELSEPHTHQGVGRLPSIRRMQGVKINKFYENKVTLFEDITELKCDIAAKVKDLQWDIDDLEQRVDNIERSSDAWEEELETQYKEFLELRDTNMELLYQPEDLKNRSQRANFRIKGVPIRAVPGSLEEYVKCLFWHVAPELAGEDTVLDRTHRYGGTASPPASCWTNLKTYLPAFTIINKKKPS</sequence>
<dbReference type="EMBL" id="JANPWB010000013">
    <property type="protein sequence ID" value="KAJ1108826.1"/>
    <property type="molecule type" value="Genomic_DNA"/>
</dbReference>
<gene>
    <name evidence="2" type="ORF">NDU88_006196</name>
</gene>
<accession>A0AAV7MYI0</accession>
<proteinExistence type="predicted"/>
<dbReference type="Proteomes" id="UP001066276">
    <property type="component" value="Chromosome 9"/>
</dbReference>
<keyword evidence="1" id="KW-0175">Coiled coil</keyword>
<evidence type="ECO:0000313" key="3">
    <source>
        <dbReference type="Proteomes" id="UP001066276"/>
    </source>
</evidence>
<reference evidence="2" key="1">
    <citation type="journal article" date="2022" name="bioRxiv">
        <title>Sequencing and chromosome-scale assembly of the giantPleurodeles waltlgenome.</title>
        <authorList>
            <person name="Brown T."/>
            <person name="Elewa A."/>
            <person name="Iarovenko S."/>
            <person name="Subramanian E."/>
            <person name="Araus A.J."/>
            <person name="Petzold A."/>
            <person name="Susuki M."/>
            <person name="Suzuki K.-i.T."/>
            <person name="Hayashi T."/>
            <person name="Toyoda A."/>
            <person name="Oliveira C."/>
            <person name="Osipova E."/>
            <person name="Leigh N.D."/>
            <person name="Simon A."/>
            <person name="Yun M.H."/>
        </authorList>
    </citation>
    <scope>NUCLEOTIDE SEQUENCE</scope>
    <source>
        <strain evidence="2">20211129_DDA</strain>
        <tissue evidence="2">Liver</tissue>
    </source>
</reference>
<evidence type="ECO:0000256" key="1">
    <source>
        <dbReference type="SAM" id="Coils"/>
    </source>
</evidence>
<organism evidence="2 3">
    <name type="scientific">Pleurodeles waltl</name>
    <name type="common">Iberian ribbed newt</name>
    <dbReference type="NCBI Taxonomy" id="8319"/>
    <lineage>
        <taxon>Eukaryota</taxon>
        <taxon>Metazoa</taxon>
        <taxon>Chordata</taxon>
        <taxon>Craniata</taxon>
        <taxon>Vertebrata</taxon>
        <taxon>Euteleostomi</taxon>
        <taxon>Amphibia</taxon>
        <taxon>Batrachia</taxon>
        <taxon>Caudata</taxon>
        <taxon>Salamandroidea</taxon>
        <taxon>Salamandridae</taxon>
        <taxon>Pleurodelinae</taxon>
        <taxon>Pleurodeles</taxon>
    </lineage>
</organism>
<comment type="caution">
    <text evidence="2">The sequence shown here is derived from an EMBL/GenBank/DDBJ whole genome shotgun (WGS) entry which is preliminary data.</text>
</comment>
<feature type="coiled-coil region" evidence="1">
    <location>
        <begin position="52"/>
        <end position="86"/>
    </location>
</feature>
<evidence type="ECO:0000313" key="2">
    <source>
        <dbReference type="EMBL" id="KAJ1108826.1"/>
    </source>
</evidence>